<comment type="caution">
    <text evidence="8">The sequence shown here is derived from an EMBL/GenBank/DDBJ whole genome shotgun (WGS) entry which is preliminary data.</text>
</comment>
<dbReference type="GO" id="GO:0065002">
    <property type="term" value="P:intracellular protein transmembrane transport"/>
    <property type="evidence" value="ECO:0007669"/>
    <property type="project" value="TreeGrafter"/>
</dbReference>
<evidence type="ECO:0000313" key="8">
    <source>
        <dbReference type="EMBL" id="TFW00366.1"/>
    </source>
</evidence>
<dbReference type="GO" id="GO:0043953">
    <property type="term" value="P:protein transport by the Tat complex"/>
    <property type="evidence" value="ECO:0007669"/>
    <property type="project" value="UniProtKB-UniRule"/>
</dbReference>
<dbReference type="PRINTS" id="PR01840">
    <property type="entry name" value="TATCFAMILY"/>
</dbReference>
<dbReference type="GO" id="GO:0033281">
    <property type="term" value="C:TAT protein transport complex"/>
    <property type="evidence" value="ECO:0007669"/>
    <property type="project" value="UniProtKB-UniRule"/>
</dbReference>
<gene>
    <name evidence="7 8" type="primary">tatC</name>
    <name evidence="8" type="ORF">E4M00_01620</name>
</gene>
<dbReference type="GO" id="GO:0009977">
    <property type="term" value="F:proton motive force dependent protein transmembrane transporter activity"/>
    <property type="evidence" value="ECO:0007669"/>
    <property type="project" value="TreeGrafter"/>
</dbReference>
<evidence type="ECO:0000256" key="4">
    <source>
        <dbReference type="ARBA" id="ARBA00022989"/>
    </source>
</evidence>
<evidence type="ECO:0000256" key="1">
    <source>
        <dbReference type="ARBA" id="ARBA00004141"/>
    </source>
</evidence>
<dbReference type="InterPro" id="IPR002033">
    <property type="entry name" value="TatC"/>
</dbReference>
<protein>
    <recommendedName>
        <fullName evidence="7">Sec-independent protein translocase protein TatC</fullName>
    </recommendedName>
</protein>
<feature type="transmembrane region" description="Helical" evidence="7">
    <location>
        <begin position="71"/>
        <end position="93"/>
    </location>
</feature>
<keyword evidence="7" id="KW-1003">Cell membrane</keyword>
<feature type="transmembrane region" description="Helical" evidence="7">
    <location>
        <begin position="105"/>
        <end position="126"/>
    </location>
</feature>
<name>A0A4Y9RBS8_9MICO</name>
<organism evidence="8 9">
    <name type="scientific">Orlajensenia leifsoniae</name>
    <dbReference type="NCBI Taxonomy" id="2561933"/>
    <lineage>
        <taxon>Bacteria</taxon>
        <taxon>Bacillati</taxon>
        <taxon>Actinomycetota</taxon>
        <taxon>Actinomycetes</taxon>
        <taxon>Micrococcales</taxon>
        <taxon>Microbacteriaceae</taxon>
        <taxon>Orlajensenia</taxon>
    </lineage>
</organism>
<keyword evidence="6 7" id="KW-0472">Membrane</keyword>
<evidence type="ECO:0000256" key="7">
    <source>
        <dbReference type="HAMAP-Rule" id="MF_00902"/>
    </source>
</evidence>
<feature type="transmembrane region" description="Helical" evidence="7">
    <location>
        <begin position="12"/>
        <end position="31"/>
    </location>
</feature>
<dbReference type="EMBL" id="SPQZ01000001">
    <property type="protein sequence ID" value="TFW00366.1"/>
    <property type="molecule type" value="Genomic_DNA"/>
</dbReference>
<comment type="function">
    <text evidence="7">Part of the twin-arginine translocation (Tat) system that transports large folded proteins containing a characteristic twin-arginine motif in their signal peptide across membranes. Together with TatB, TatC is part of a receptor directly interacting with Tat signal peptides.</text>
</comment>
<feature type="transmembrane region" description="Helical" evidence="7">
    <location>
        <begin position="189"/>
        <end position="207"/>
    </location>
</feature>
<evidence type="ECO:0000256" key="2">
    <source>
        <dbReference type="ARBA" id="ARBA00022692"/>
    </source>
</evidence>
<evidence type="ECO:0000256" key="3">
    <source>
        <dbReference type="ARBA" id="ARBA00022927"/>
    </source>
</evidence>
<dbReference type="HAMAP" id="MF_00902">
    <property type="entry name" value="TatC"/>
    <property type="match status" value="1"/>
</dbReference>
<proteinExistence type="inferred from homology"/>
<evidence type="ECO:0000256" key="5">
    <source>
        <dbReference type="ARBA" id="ARBA00023010"/>
    </source>
</evidence>
<evidence type="ECO:0000256" key="6">
    <source>
        <dbReference type="ARBA" id="ARBA00023136"/>
    </source>
</evidence>
<keyword evidence="7" id="KW-0813">Transport</keyword>
<keyword evidence="2 7" id="KW-0812">Transmembrane</keyword>
<feature type="transmembrane region" description="Helical" evidence="7">
    <location>
        <begin position="153"/>
        <end position="177"/>
    </location>
</feature>
<keyword evidence="3 7" id="KW-0653">Protein transport</keyword>
<dbReference type="NCBIfam" id="TIGR00945">
    <property type="entry name" value="tatC"/>
    <property type="match status" value="1"/>
</dbReference>
<comment type="subcellular location">
    <subcellularLocation>
        <location evidence="7">Cell membrane</location>
        <topology evidence="7">Multi-pass membrane protein</topology>
    </subcellularLocation>
    <subcellularLocation>
        <location evidence="1">Membrane</location>
        <topology evidence="1">Multi-pass membrane protein</topology>
    </subcellularLocation>
</comment>
<keyword evidence="5 7" id="KW-0811">Translocation</keyword>
<keyword evidence="9" id="KW-1185">Reference proteome</keyword>
<evidence type="ECO:0000313" key="9">
    <source>
        <dbReference type="Proteomes" id="UP000298127"/>
    </source>
</evidence>
<dbReference type="PANTHER" id="PTHR30371:SF0">
    <property type="entry name" value="SEC-INDEPENDENT PROTEIN TRANSLOCASE PROTEIN TATC, CHLOROPLASTIC-RELATED"/>
    <property type="match status" value="1"/>
</dbReference>
<comment type="similarity">
    <text evidence="7">Belongs to the TatC family.</text>
</comment>
<feature type="transmembrane region" description="Helical" evidence="7">
    <location>
        <begin position="213"/>
        <end position="232"/>
    </location>
</feature>
<keyword evidence="4 7" id="KW-1133">Transmembrane helix</keyword>
<dbReference type="Proteomes" id="UP000298127">
    <property type="component" value="Unassembled WGS sequence"/>
</dbReference>
<comment type="subunit">
    <text evidence="7">The Tat system comprises two distinct complexes: a TatABC complex, containing multiple copies of TatA, TatB and TatC subunits, and a separate TatA complex, containing only TatA subunits. Substrates initially bind to the TatABC complex, which probably triggers association of the separate TatA complex to form the active translocon.</text>
</comment>
<accession>A0A4Y9RBS8</accession>
<dbReference type="AlphaFoldDB" id="A0A4Y9RBS8"/>
<reference evidence="8 9" key="1">
    <citation type="journal article" date="2018" name="J. Microbiol.">
        <title>Leifsonia flava sp. nov., a novel actinobacterium isolated from the rhizosphere of Aquilegia viridiflora.</title>
        <authorList>
            <person name="Cai Y."/>
            <person name="Tao W.Z."/>
            <person name="Ma Y.J."/>
            <person name="Cheng J."/>
            <person name="Zhang M.Y."/>
            <person name="Zhang Y.X."/>
        </authorList>
    </citation>
    <scope>NUCLEOTIDE SEQUENCE [LARGE SCALE GENOMIC DNA]</scope>
    <source>
        <strain evidence="8 9">SYP-B2174</strain>
    </source>
</reference>
<dbReference type="PANTHER" id="PTHR30371">
    <property type="entry name" value="SEC-INDEPENDENT PROTEIN TRANSLOCASE PROTEIN TATC"/>
    <property type="match status" value="1"/>
</dbReference>
<dbReference type="Pfam" id="PF00902">
    <property type="entry name" value="TatC"/>
    <property type="match status" value="1"/>
</dbReference>
<sequence length="263" mass="28069">MTLGGHLRELRNRLFIVGISLVIGAIAGWFLSSVVWDVLTGPVSALDGQDGRVASMNFDTITGAFDLRLRIALQLGLILSAPVWLYEVFAFAVPGLTRKESRITLGFLASAIPLFVGGCAAGLFVLPHVIELMVSFAPGQTASFLAASAYYDFVLKLVLAIGVAFVLPVFLVVLNVAGVLSGATILRSWRYALLAICLFTAIATPAADVFSMFLLAVPLVVLYFGAVGIALLRDRRAAKIEAALTRRDEIPSLLSEVASRADD</sequence>